<evidence type="ECO:0000256" key="2">
    <source>
        <dbReference type="ARBA" id="ARBA00023125"/>
    </source>
</evidence>
<dbReference type="RefSeq" id="WP_065210992.1">
    <property type="nucleotide sequence ID" value="NZ_CP016178.1"/>
</dbReference>
<protein>
    <recommendedName>
        <fullName evidence="8">LacI family transcriptional regulator</fullName>
    </recommendedName>
</protein>
<dbReference type="SMART" id="SM00354">
    <property type="entry name" value="HTH_LACI"/>
    <property type="match status" value="1"/>
</dbReference>
<evidence type="ECO:0000256" key="1">
    <source>
        <dbReference type="ARBA" id="ARBA00023015"/>
    </source>
</evidence>
<keyword evidence="3" id="KW-0804">Transcription</keyword>
<accession>A0AAN0XZ67</accession>
<dbReference type="PANTHER" id="PTHR30146">
    <property type="entry name" value="LACI-RELATED TRANSCRIPTIONAL REPRESSOR"/>
    <property type="match status" value="1"/>
</dbReference>
<dbReference type="AlphaFoldDB" id="A0AAN0XZ67"/>
<dbReference type="InterPro" id="IPR028082">
    <property type="entry name" value="Peripla_BP_I"/>
</dbReference>
<dbReference type="InterPro" id="IPR046335">
    <property type="entry name" value="LacI/GalR-like_sensor"/>
</dbReference>
<dbReference type="CDD" id="cd06267">
    <property type="entry name" value="PBP1_LacI_sugar_binding-like"/>
    <property type="match status" value="1"/>
</dbReference>
<dbReference type="Pfam" id="PF00356">
    <property type="entry name" value="LacI"/>
    <property type="match status" value="1"/>
</dbReference>
<dbReference type="Proteomes" id="UP000092018">
    <property type="component" value="Chromosome 2"/>
</dbReference>
<evidence type="ECO:0000256" key="3">
    <source>
        <dbReference type="ARBA" id="ARBA00023163"/>
    </source>
</evidence>
<dbReference type="GO" id="GO:0000976">
    <property type="term" value="F:transcription cis-regulatory region binding"/>
    <property type="evidence" value="ECO:0007669"/>
    <property type="project" value="TreeGrafter"/>
</dbReference>
<dbReference type="PROSITE" id="PS50932">
    <property type="entry name" value="HTH_LACI_2"/>
    <property type="match status" value="1"/>
</dbReference>
<dbReference type="Gene3D" id="1.10.260.40">
    <property type="entry name" value="lambda repressor-like DNA-binding domains"/>
    <property type="match status" value="1"/>
</dbReference>
<evidence type="ECO:0000313" key="6">
    <source>
        <dbReference type="EMBL" id="ANO35207.1"/>
    </source>
</evidence>
<dbReference type="PROSITE" id="PS50943">
    <property type="entry name" value="HTH_CROC1"/>
    <property type="match status" value="1"/>
</dbReference>
<sequence length="351" mass="38682">MKKVTITDLSEMTGISRSTISRVLNNNPKVDPEVRKKVELAIEESGYLRKASKVKYDVPIRSVTIATTVLVDTPDPYYSIMINQFQEQFLQMGLQPQLILLNASMGDEQILEKLSSSECVLMLGPELPVVANALKDRNIPVVMVNGFDVDMRISSISLDYELGGELAAKYLVNNGHKNVAMLTAQTRPSIRKRTYGFERAAHEYGAEEVTVIDILQYCQDTDQIDICKSIKLGEAGADFGASKVLPQILDKGLFNGATAVFCLCDRTAISLLDELEKRGISVPDDMSVMGFDNLSIGKMISPALSSIGCDHRLTAQAAIQLLIQEFNENVNVAKRVNMGVKLFPRDSVKSL</sequence>
<reference evidence="6 7" key="1">
    <citation type="submission" date="2016-06" db="EMBL/GenBank/DDBJ databases">
        <title>Adaptive Radiation by Waves of Gene Transfer Leads to Fine-Scale Resource Partitioning in Marine Microbes.</title>
        <authorList>
            <person name="Hehemann J.-H."/>
            <person name="Arevalo P."/>
            <person name="Datta M.S."/>
            <person name="Yu X."/>
            <person name="Corzett C."/>
            <person name="Henschel A."/>
            <person name="Preheim S.P."/>
            <person name="Timberlake S."/>
            <person name="Alm E.J."/>
            <person name="Polz M.F."/>
        </authorList>
    </citation>
    <scope>NUCLEOTIDE SEQUENCE [LARGE SCALE GENOMIC DNA]</scope>
    <source>
        <strain evidence="6 7">FF50</strain>
    </source>
</reference>
<gene>
    <name evidence="6" type="ORF">A6E01_18725</name>
</gene>
<dbReference type="InterPro" id="IPR001387">
    <property type="entry name" value="Cro/C1-type_HTH"/>
</dbReference>
<evidence type="ECO:0000259" key="5">
    <source>
        <dbReference type="PROSITE" id="PS50943"/>
    </source>
</evidence>
<keyword evidence="2" id="KW-0238">DNA-binding</keyword>
<dbReference type="Pfam" id="PF13377">
    <property type="entry name" value="Peripla_BP_3"/>
    <property type="match status" value="1"/>
</dbReference>
<evidence type="ECO:0008006" key="8">
    <source>
        <dbReference type="Google" id="ProtNLM"/>
    </source>
</evidence>
<dbReference type="GO" id="GO:0003700">
    <property type="term" value="F:DNA-binding transcription factor activity"/>
    <property type="evidence" value="ECO:0007669"/>
    <property type="project" value="TreeGrafter"/>
</dbReference>
<dbReference type="Gene3D" id="3.40.50.2300">
    <property type="match status" value="2"/>
</dbReference>
<dbReference type="InterPro" id="IPR000843">
    <property type="entry name" value="HTH_LacI"/>
</dbReference>
<dbReference type="SUPFAM" id="SSF53822">
    <property type="entry name" value="Periplasmic binding protein-like I"/>
    <property type="match status" value="1"/>
</dbReference>
<dbReference type="PANTHER" id="PTHR30146:SF109">
    <property type="entry name" value="HTH-TYPE TRANSCRIPTIONAL REGULATOR GALS"/>
    <property type="match status" value="1"/>
</dbReference>
<keyword evidence="1" id="KW-0805">Transcription regulation</keyword>
<feature type="domain" description="HTH cro/C1-type" evidence="5">
    <location>
        <begin position="2"/>
        <end position="48"/>
    </location>
</feature>
<feature type="domain" description="HTH lacI-type" evidence="4">
    <location>
        <begin position="4"/>
        <end position="47"/>
    </location>
</feature>
<organism evidence="6 7">
    <name type="scientific">Vibrio breoganii</name>
    <dbReference type="NCBI Taxonomy" id="553239"/>
    <lineage>
        <taxon>Bacteria</taxon>
        <taxon>Pseudomonadati</taxon>
        <taxon>Pseudomonadota</taxon>
        <taxon>Gammaproteobacteria</taxon>
        <taxon>Vibrionales</taxon>
        <taxon>Vibrionaceae</taxon>
        <taxon>Vibrio</taxon>
    </lineage>
</organism>
<dbReference type="CDD" id="cd01392">
    <property type="entry name" value="HTH_LacI"/>
    <property type="match status" value="1"/>
</dbReference>
<dbReference type="InterPro" id="IPR010982">
    <property type="entry name" value="Lambda_DNA-bd_dom_sf"/>
</dbReference>
<dbReference type="EMBL" id="CP016178">
    <property type="protein sequence ID" value="ANO35207.1"/>
    <property type="molecule type" value="Genomic_DNA"/>
</dbReference>
<name>A0AAN0XZ67_9VIBR</name>
<evidence type="ECO:0000313" key="7">
    <source>
        <dbReference type="Proteomes" id="UP000092018"/>
    </source>
</evidence>
<dbReference type="SUPFAM" id="SSF47413">
    <property type="entry name" value="lambda repressor-like DNA-binding domains"/>
    <property type="match status" value="1"/>
</dbReference>
<dbReference type="KEGG" id="vbr:A6E01_18725"/>
<proteinExistence type="predicted"/>
<evidence type="ECO:0000259" key="4">
    <source>
        <dbReference type="PROSITE" id="PS50932"/>
    </source>
</evidence>